<dbReference type="InterPro" id="IPR050856">
    <property type="entry name" value="Biotin_carboxylase_complex"/>
</dbReference>
<dbReference type="InterPro" id="IPR005482">
    <property type="entry name" value="Biotin_COase_C"/>
</dbReference>
<reference evidence="8 9" key="1">
    <citation type="submission" date="2016-10" db="EMBL/GenBank/DDBJ databases">
        <authorList>
            <person name="de Groot N.N."/>
        </authorList>
    </citation>
    <scope>NUCLEOTIDE SEQUENCE [LARGE SCALE GENOMIC DNA]</scope>
    <source>
        <strain evidence="8 9">DSM 27842</strain>
    </source>
</reference>
<evidence type="ECO:0000313" key="8">
    <source>
        <dbReference type="EMBL" id="SEO42577.1"/>
    </source>
</evidence>
<dbReference type="SUPFAM" id="SSF56059">
    <property type="entry name" value="Glutathione synthetase ATP-binding domain-like"/>
    <property type="match status" value="1"/>
</dbReference>
<organism evidence="8 9">
    <name type="scientific">Salinihabitans flavidus</name>
    <dbReference type="NCBI Taxonomy" id="569882"/>
    <lineage>
        <taxon>Bacteria</taxon>
        <taxon>Pseudomonadati</taxon>
        <taxon>Pseudomonadota</taxon>
        <taxon>Alphaproteobacteria</taxon>
        <taxon>Rhodobacterales</taxon>
        <taxon>Roseobacteraceae</taxon>
        <taxon>Salinihabitans</taxon>
    </lineage>
</organism>
<dbReference type="PROSITE" id="PS50975">
    <property type="entry name" value="ATP_GRASP"/>
    <property type="match status" value="1"/>
</dbReference>
<dbReference type="GO" id="GO:0016874">
    <property type="term" value="F:ligase activity"/>
    <property type="evidence" value="ECO:0007669"/>
    <property type="project" value="UniProtKB-KW"/>
</dbReference>
<dbReference type="STRING" id="569882.SAMN04490248_10547"/>
<evidence type="ECO:0000256" key="3">
    <source>
        <dbReference type="ARBA" id="ARBA00022840"/>
    </source>
</evidence>
<dbReference type="PROSITE" id="PS50979">
    <property type="entry name" value="BC"/>
    <property type="match status" value="1"/>
</dbReference>
<dbReference type="EMBL" id="FODS01000005">
    <property type="protein sequence ID" value="SEO42577.1"/>
    <property type="molecule type" value="Genomic_DNA"/>
</dbReference>
<dbReference type="SUPFAM" id="SSF51246">
    <property type="entry name" value="Rudiment single hybrid motif"/>
    <property type="match status" value="1"/>
</dbReference>
<dbReference type="OrthoDB" id="9763189at2"/>
<feature type="domain" description="ATP-grasp" evidence="6">
    <location>
        <begin position="127"/>
        <end position="323"/>
    </location>
</feature>
<feature type="domain" description="Biotin carboxylation" evidence="7">
    <location>
        <begin position="8"/>
        <end position="452"/>
    </location>
</feature>
<dbReference type="FunFam" id="3.30.1490.20:FF:000003">
    <property type="entry name" value="acetyl-CoA carboxylase isoform X1"/>
    <property type="match status" value="1"/>
</dbReference>
<evidence type="ECO:0000256" key="1">
    <source>
        <dbReference type="ARBA" id="ARBA00022598"/>
    </source>
</evidence>
<dbReference type="PANTHER" id="PTHR18866">
    <property type="entry name" value="CARBOXYLASE:PYRUVATE/ACETYL-COA/PROPIONYL-COA CARBOXYLASE"/>
    <property type="match status" value="1"/>
</dbReference>
<name>A0A1H8PLH4_9RHOB</name>
<dbReference type="RefSeq" id="WP_093116487.1">
    <property type="nucleotide sequence ID" value="NZ_FODS01000005.1"/>
</dbReference>
<sequence length="497" mass="53669">MTDTADFPIRKILVANRGEIACRVIRSVRAMGLASVAVCHGVEVGARHVRDADEVVELTGDTPVAAHLDAAQIIDAARATGADAIHPGYGFLSENASFARAVQEAGLTFIGPSAETIALMGDKISSRNFAESHGVPVAPSVLPTDDLDAFLEQAATIGFPLLIKASAGGGGKGMSIVRAPEELKEAARIAASEAERYFGDGRVYAELYVENPRHIEVQVLGDGTGNVIHLHERECSVQRRFQKIVEEAPSADLPGDLAQEICDAGARLAKAANYLNAGTVEFIVGQDGRFFFLEMNTRLQVEHPVTEMITGLDLVQAQIEIAAGCGLPVAQEDVGRHGHSIECRICAENAERDFMPETGMIRFLNIPEAPWLRFEHALDAGRRVTSDFDPMLAKLVVHGATRTEAIDRAVTALGDLAILGVTTNTDYLRRILETPAFRAGQLHTGFLTEHAESLKPRPLGQLEKDRLLIAAALGFREFRQLAFDVPDLHAAIGPWRN</sequence>
<dbReference type="InterPro" id="IPR011761">
    <property type="entry name" value="ATP-grasp"/>
</dbReference>
<dbReference type="InterPro" id="IPR016185">
    <property type="entry name" value="PreATP-grasp_dom_sf"/>
</dbReference>
<evidence type="ECO:0000256" key="4">
    <source>
        <dbReference type="ARBA" id="ARBA00023267"/>
    </source>
</evidence>
<dbReference type="InterPro" id="IPR005479">
    <property type="entry name" value="CPAse_ATP-bd"/>
</dbReference>
<dbReference type="Pfam" id="PF02786">
    <property type="entry name" value="CPSase_L_D2"/>
    <property type="match status" value="1"/>
</dbReference>
<keyword evidence="2 5" id="KW-0547">Nucleotide-binding</keyword>
<dbReference type="InterPro" id="IPR011764">
    <property type="entry name" value="Biotin_carboxylation_dom"/>
</dbReference>
<dbReference type="SUPFAM" id="SSF52440">
    <property type="entry name" value="PreATP-grasp domain"/>
    <property type="match status" value="1"/>
</dbReference>
<keyword evidence="3 5" id="KW-0067">ATP-binding</keyword>
<dbReference type="PANTHER" id="PTHR18866:SF127">
    <property type="match status" value="1"/>
</dbReference>
<dbReference type="PROSITE" id="PS00867">
    <property type="entry name" value="CPSASE_2"/>
    <property type="match status" value="1"/>
</dbReference>
<gene>
    <name evidence="8" type="ORF">SAMN04490248_10547</name>
</gene>
<proteinExistence type="predicted"/>
<keyword evidence="9" id="KW-1185">Reference proteome</keyword>
<evidence type="ECO:0000259" key="6">
    <source>
        <dbReference type="PROSITE" id="PS50975"/>
    </source>
</evidence>
<evidence type="ECO:0000259" key="7">
    <source>
        <dbReference type="PROSITE" id="PS50979"/>
    </source>
</evidence>
<dbReference type="Pfam" id="PF02785">
    <property type="entry name" value="Biotin_carb_C"/>
    <property type="match status" value="1"/>
</dbReference>
<dbReference type="Proteomes" id="UP000198893">
    <property type="component" value="Unassembled WGS sequence"/>
</dbReference>
<dbReference type="InterPro" id="IPR005481">
    <property type="entry name" value="BC-like_N"/>
</dbReference>
<dbReference type="SMART" id="SM00878">
    <property type="entry name" value="Biotin_carb_C"/>
    <property type="match status" value="1"/>
</dbReference>
<evidence type="ECO:0000256" key="2">
    <source>
        <dbReference type="ARBA" id="ARBA00022741"/>
    </source>
</evidence>
<dbReference type="GO" id="GO:0005524">
    <property type="term" value="F:ATP binding"/>
    <property type="evidence" value="ECO:0007669"/>
    <property type="project" value="UniProtKB-UniRule"/>
</dbReference>
<accession>A0A1H8PLH4</accession>
<protein>
    <submittedName>
        <fullName evidence="8">3-methylcrotonyl-CoA carboxylase alpha subunit</fullName>
    </submittedName>
</protein>
<dbReference type="Pfam" id="PF00289">
    <property type="entry name" value="Biotin_carb_N"/>
    <property type="match status" value="1"/>
</dbReference>
<keyword evidence="4" id="KW-0092">Biotin</keyword>
<keyword evidence="1" id="KW-0436">Ligase</keyword>
<evidence type="ECO:0000313" key="9">
    <source>
        <dbReference type="Proteomes" id="UP000198893"/>
    </source>
</evidence>
<dbReference type="GO" id="GO:0046872">
    <property type="term" value="F:metal ion binding"/>
    <property type="evidence" value="ECO:0007669"/>
    <property type="project" value="InterPro"/>
</dbReference>
<dbReference type="PROSITE" id="PS00866">
    <property type="entry name" value="CPSASE_1"/>
    <property type="match status" value="1"/>
</dbReference>
<dbReference type="Gene3D" id="3.30.470.20">
    <property type="entry name" value="ATP-grasp fold, B domain"/>
    <property type="match status" value="1"/>
</dbReference>
<evidence type="ECO:0000256" key="5">
    <source>
        <dbReference type="PROSITE-ProRule" id="PRU00409"/>
    </source>
</evidence>
<dbReference type="InterPro" id="IPR011054">
    <property type="entry name" value="Rudment_hybrid_motif"/>
</dbReference>
<dbReference type="AlphaFoldDB" id="A0A1H8PLH4"/>